<feature type="region of interest" description="Disordered" evidence="1">
    <location>
        <begin position="16"/>
        <end position="61"/>
    </location>
</feature>
<protein>
    <submittedName>
        <fullName evidence="2">Uncharacterized protein</fullName>
    </submittedName>
</protein>
<dbReference type="EMBL" id="PJEX01000531">
    <property type="protein sequence ID" value="TKW49484.1"/>
    <property type="molecule type" value="Genomic_DNA"/>
</dbReference>
<sequence>MFSDLASLESKARVTIRKTTTETEVASSTRQTTTTEVPRRAKQGIDVDNAEAAGSVSTRRTTESWTLESSVPLWLLLNNSLYVCIFQASSSYDDNNALCRPCDETKGDDMEDL</sequence>
<feature type="compositionally biased region" description="Polar residues" evidence="1">
    <location>
        <begin position="22"/>
        <end position="36"/>
    </location>
</feature>
<dbReference type="Proteomes" id="UP000310108">
    <property type="component" value="Unassembled WGS sequence"/>
</dbReference>
<name>A0A4U6X3A1_9PEZI</name>
<evidence type="ECO:0000256" key="1">
    <source>
        <dbReference type="SAM" id="MobiDB-lite"/>
    </source>
</evidence>
<accession>A0A4U6X3A1</accession>
<dbReference type="AlphaFoldDB" id="A0A4U6X3A1"/>
<keyword evidence="3" id="KW-1185">Reference proteome</keyword>
<gene>
    <name evidence="2" type="ORF">CTA1_9273</name>
</gene>
<evidence type="ECO:0000313" key="2">
    <source>
        <dbReference type="EMBL" id="TKW49484.1"/>
    </source>
</evidence>
<organism evidence="2 3">
    <name type="scientific">Colletotrichum tanaceti</name>
    <dbReference type="NCBI Taxonomy" id="1306861"/>
    <lineage>
        <taxon>Eukaryota</taxon>
        <taxon>Fungi</taxon>
        <taxon>Dikarya</taxon>
        <taxon>Ascomycota</taxon>
        <taxon>Pezizomycotina</taxon>
        <taxon>Sordariomycetes</taxon>
        <taxon>Hypocreomycetidae</taxon>
        <taxon>Glomerellales</taxon>
        <taxon>Glomerellaceae</taxon>
        <taxon>Colletotrichum</taxon>
        <taxon>Colletotrichum destructivum species complex</taxon>
    </lineage>
</organism>
<comment type="caution">
    <text evidence="2">The sequence shown here is derived from an EMBL/GenBank/DDBJ whole genome shotgun (WGS) entry which is preliminary data.</text>
</comment>
<proteinExistence type="predicted"/>
<evidence type="ECO:0000313" key="3">
    <source>
        <dbReference type="Proteomes" id="UP000310108"/>
    </source>
</evidence>
<reference evidence="2 3" key="1">
    <citation type="journal article" date="2019" name="PLoS ONE">
        <title>Comparative genome analysis indicates high evolutionary potential of pathogenicity genes in Colletotrichum tanaceti.</title>
        <authorList>
            <person name="Lelwala R.V."/>
            <person name="Korhonen P.K."/>
            <person name="Young N.D."/>
            <person name="Scott J.B."/>
            <person name="Ades P.A."/>
            <person name="Gasser R.B."/>
            <person name="Taylor P.W.J."/>
        </authorList>
    </citation>
    <scope>NUCLEOTIDE SEQUENCE [LARGE SCALE GENOMIC DNA]</scope>
    <source>
        <strain evidence="2">BRIP57314</strain>
    </source>
</reference>